<dbReference type="AlphaFoldDB" id="A0A165P8I2"/>
<dbReference type="EMBL" id="KV425617">
    <property type="protein sequence ID" value="KZT20673.1"/>
    <property type="molecule type" value="Genomic_DNA"/>
</dbReference>
<dbReference type="Proteomes" id="UP000076761">
    <property type="component" value="Unassembled WGS sequence"/>
</dbReference>
<evidence type="ECO:0000313" key="1">
    <source>
        <dbReference type="EMBL" id="KZT20673.1"/>
    </source>
</evidence>
<organism evidence="1 2">
    <name type="scientific">Neolentinus lepideus HHB14362 ss-1</name>
    <dbReference type="NCBI Taxonomy" id="1314782"/>
    <lineage>
        <taxon>Eukaryota</taxon>
        <taxon>Fungi</taxon>
        <taxon>Dikarya</taxon>
        <taxon>Basidiomycota</taxon>
        <taxon>Agaricomycotina</taxon>
        <taxon>Agaricomycetes</taxon>
        <taxon>Gloeophyllales</taxon>
        <taxon>Gloeophyllaceae</taxon>
        <taxon>Neolentinus</taxon>
    </lineage>
</organism>
<reference evidence="1 2" key="1">
    <citation type="journal article" date="2016" name="Mol. Biol. Evol.">
        <title>Comparative Genomics of Early-Diverging Mushroom-Forming Fungi Provides Insights into the Origins of Lignocellulose Decay Capabilities.</title>
        <authorList>
            <person name="Nagy L.G."/>
            <person name="Riley R."/>
            <person name="Tritt A."/>
            <person name="Adam C."/>
            <person name="Daum C."/>
            <person name="Floudas D."/>
            <person name="Sun H."/>
            <person name="Yadav J.S."/>
            <person name="Pangilinan J."/>
            <person name="Larsson K.H."/>
            <person name="Matsuura K."/>
            <person name="Barry K."/>
            <person name="Labutti K."/>
            <person name="Kuo R."/>
            <person name="Ohm R.A."/>
            <person name="Bhattacharya S.S."/>
            <person name="Shirouzu T."/>
            <person name="Yoshinaga Y."/>
            <person name="Martin F.M."/>
            <person name="Grigoriev I.V."/>
            <person name="Hibbett D.S."/>
        </authorList>
    </citation>
    <scope>NUCLEOTIDE SEQUENCE [LARGE SCALE GENOMIC DNA]</scope>
    <source>
        <strain evidence="1 2">HHB14362 ss-1</strain>
    </source>
</reference>
<proteinExistence type="predicted"/>
<evidence type="ECO:0000313" key="2">
    <source>
        <dbReference type="Proteomes" id="UP000076761"/>
    </source>
</evidence>
<accession>A0A165P8I2</accession>
<dbReference type="InParanoid" id="A0A165P8I2"/>
<keyword evidence="2" id="KW-1185">Reference proteome</keyword>
<gene>
    <name evidence="1" type="ORF">NEOLEDRAFT_836127</name>
</gene>
<name>A0A165P8I2_9AGAM</name>
<protein>
    <submittedName>
        <fullName evidence="1">Uncharacterized protein</fullName>
    </submittedName>
</protein>
<sequence>MFPSPAPTQGLICIRGKFLVASKIRIQRTDPNKIHTRRSIARNICLRGLTQHSQFKLVPHLRPPPTTRIRLSEPKMIHMIGLPAPQRTYNSLWPLDPKILRVSVAIIGVIMIQRKVMCANTEVLYGAKTKQRQVHIYTILTTLAWYRYHQGQLAIYRKSKSRRDKGRTAINPVCTGTNRRGKRRAKVRRRGGSVFVNSRATDKNR</sequence>